<dbReference type="EMBL" id="BQNB010013082">
    <property type="protein sequence ID" value="GJT11619.1"/>
    <property type="molecule type" value="Genomic_DNA"/>
</dbReference>
<proteinExistence type="predicted"/>
<keyword evidence="2" id="KW-1185">Reference proteome</keyword>
<sequence>MRSHQEATMKIIRGDNPLNLIVHPNFRLKSLGFSKWLEIHALASKKYGKSNDMNLVPPPGVVPITGLVINDPEPGVFFMNRNTDVLFHRESEFHLTPTVQLIQIQNQIKVDSQIADDMFRQLILVIEARSDCIEAREIVKWDLDNLG</sequence>
<reference evidence="1" key="1">
    <citation type="journal article" date="2022" name="Int. J. Mol. Sci.">
        <title>Draft Genome of Tanacetum Coccineum: Genomic Comparison of Closely Related Tanacetum-Family Plants.</title>
        <authorList>
            <person name="Yamashiro T."/>
            <person name="Shiraishi A."/>
            <person name="Nakayama K."/>
            <person name="Satake H."/>
        </authorList>
    </citation>
    <scope>NUCLEOTIDE SEQUENCE</scope>
</reference>
<protein>
    <submittedName>
        <fullName evidence="1">Uncharacterized protein</fullName>
    </submittedName>
</protein>
<reference evidence="1" key="2">
    <citation type="submission" date="2022-01" db="EMBL/GenBank/DDBJ databases">
        <authorList>
            <person name="Yamashiro T."/>
            <person name="Shiraishi A."/>
            <person name="Satake H."/>
            <person name="Nakayama K."/>
        </authorList>
    </citation>
    <scope>NUCLEOTIDE SEQUENCE</scope>
</reference>
<evidence type="ECO:0000313" key="2">
    <source>
        <dbReference type="Proteomes" id="UP001151760"/>
    </source>
</evidence>
<name>A0ABQ5BFF3_9ASTR</name>
<organism evidence="1 2">
    <name type="scientific">Tanacetum coccineum</name>
    <dbReference type="NCBI Taxonomy" id="301880"/>
    <lineage>
        <taxon>Eukaryota</taxon>
        <taxon>Viridiplantae</taxon>
        <taxon>Streptophyta</taxon>
        <taxon>Embryophyta</taxon>
        <taxon>Tracheophyta</taxon>
        <taxon>Spermatophyta</taxon>
        <taxon>Magnoliopsida</taxon>
        <taxon>eudicotyledons</taxon>
        <taxon>Gunneridae</taxon>
        <taxon>Pentapetalae</taxon>
        <taxon>asterids</taxon>
        <taxon>campanulids</taxon>
        <taxon>Asterales</taxon>
        <taxon>Asteraceae</taxon>
        <taxon>Asteroideae</taxon>
        <taxon>Anthemideae</taxon>
        <taxon>Anthemidinae</taxon>
        <taxon>Tanacetum</taxon>
    </lineage>
</organism>
<evidence type="ECO:0000313" key="1">
    <source>
        <dbReference type="EMBL" id="GJT11619.1"/>
    </source>
</evidence>
<dbReference type="Proteomes" id="UP001151760">
    <property type="component" value="Unassembled WGS sequence"/>
</dbReference>
<comment type="caution">
    <text evidence="1">The sequence shown here is derived from an EMBL/GenBank/DDBJ whole genome shotgun (WGS) entry which is preliminary data.</text>
</comment>
<gene>
    <name evidence="1" type="ORF">Tco_0858661</name>
</gene>
<accession>A0ABQ5BFF3</accession>